<protein>
    <submittedName>
        <fullName evidence="1">Uncharacterized protein</fullName>
    </submittedName>
</protein>
<keyword evidence="2" id="KW-1185">Reference proteome</keyword>
<evidence type="ECO:0000313" key="1">
    <source>
        <dbReference type="EMBL" id="KAJ9115820.1"/>
    </source>
</evidence>
<organism evidence="1 2">
    <name type="scientific">Naganishia vaughanmartiniae</name>
    <dbReference type="NCBI Taxonomy" id="1424756"/>
    <lineage>
        <taxon>Eukaryota</taxon>
        <taxon>Fungi</taxon>
        <taxon>Dikarya</taxon>
        <taxon>Basidiomycota</taxon>
        <taxon>Agaricomycotina</taxon>
        <taxon>Tremellomycetes</taxon>
        <taxon>Filobasidiales</taxon>
        <taxon>Filobasidiaceae</taxon>
        <taxon>Naganishia</taxon>
    </lineage>
</organism>
<sequence length="176" mass="19920">MDVRVRPAKTAQECELIGEVHYEACQHLTWFRHVDAEVDPTEAKRFEGSLANAIRKQYHGIVLVAENEGKMVGYLTAWQYGSGSKDPYRHKSVDPCMKRRHLPIWWSVHSQVNEVCRNIQAEVGAFLYIDKVVVLPGFQKQGVGRKLMNYTVKATAETYKLPIALMAAPGKSRSSC</sequence>
<proteinExistence type="predicted"/>
<name>A0ACC2WWX0_9TREE</name>
<dbReference type="EMBL" id="JASBWU010000015">
    <property type="protein sequence ID" value="KAJ9115820.1"/>
    <property type="molecule type" value="Genomic_DNA"/>
</dbReference>
<evidence type="ECO:0000313" key="2">
    <source>
        <dbReference type="Proteomes" id="UP001243375"/>
    </source>
</evidence>
<gene>
    <name evidence="1" type="ORF">QFC22_004961</name>
</gene>
<accession>A0ACC2WWX0</accession>
<reference evidence="1" key="1">
    <citation type="submission" date="2023-04" db="EMBL/GenBank/DDBJ databases">
        <title>Draft Genome sequencing of Naganishia species isolated from polar environments using Oxford Nanopore Technology.</title>
        <authorList>
            <person name="Leo P."/>
            <person name="Venkateswaran K."/>
        </authorList>
    </citation>
    <scope>NUCLEOTIDE SEQUENCE</scope>
    <source>
        <strain evidence="1">MNA-CCFEE 5425</strain>
    </source>
</reference>
<dbReference type="Proteomes" id="UP001243375">
    <property type="component" value="Unassembled WGS sequence"/>
</dbReference>
<comment type="caution">
    <text evidence="1">The sequence shown here is derived from an EMBL/GenBank/DDBJ whole genome shotgun (WGS) entry which is preliminary data.</text>
</comment>